<evidence type="ECO:0000313" key="1">
    <source>
        <dbReference type="EMBL" id="BBH85284.1"/>
    </source>
</evidence>
<dbReference type="AlphaFoldDB" id="A0A455SJQ2"/>
<organism evidence="1">
    <name type="scientific">Thermosporothrix sp. COM3</name>
    <dbReference type="NCBI Taxonomy" id="2490863"/>
    <lineage>
        <taxon>Bacteria</taxon>
        <taxon>Bacillati</taxon>
        <taxon>Chloroflexota</taxon>
        <taxon>Ktedonobacteria</taxon>
        <taxon>Ktedonobacterales</taxon>
        <taxon>Thermosporotrichaceae</taxon>
        <taxon>Thermosporothrix</taxon>
    </lineage>
</organism>
<proteinExistence type="predicted"/>
<accession>A0A455SJQ2</accession>
<reference evidence="1" key="1">
    <citation type="submission" date="2018-12" db="EMBL/GenBank/DDBJ databases">
        <title>Novel natural products biosynthetic potential of the class Ktedonobacteria.</title>
        <authorList>
            <person name="Zheng Y."/>
            <person name="Saitou A."/>
            <person name="Wang C.M."/>
            <person name="Toyoda A."/>
            <person name="Minakuchi Y."/>
            <person name="Sekiguchi Y."/>
            <person name="Ueda K."/>
            <person name="Takano H."/>
            <person name="Sakai Y."/>
            <person name="Yokota A."/>
            <person name="Yabe S."/>
        </authorList>
    </citation>
    <scope>NUCLEOTIDE SEQUENCE</scope>
    <source>
        <strain evidence="1">COM3</strain>
    </source>
</reference>
<gene>
    <name evidence="1" type="ORF">KTC_00350</name>
</gene>
<protein>
    <submittedName>
        <fullName evidence="1">Uncharacterized protein</fullName>
    </submittedName>
</protein>
<sequence length="148" mass="16625">MISASVTIQITAESKLMPSWMGKVAAFAQVLTRVDILNAVQERVRFACARCGQYDLIDFVAVLIVYVVSGESTLVAFYERLLPFAEPFTPCLGETSCPIARLCPAFLPLSISPLWKHSASSFKKTWLPVNRLLLQVEWWIEQDSNSRL</sequence>
<name>A0A455SJQ2_9CHLR</name>
<dbReference type="EMBL" id="AP019376">
    <property type="protein sequence ID" value="BBH85284.1"/>
    <property type="molecule type" value="Genomic_DNA"/>
</dbReference>